<dbReference type="GO" id="GO:0016020">
    <property type="term" value="C:membrane"/>
    <property type="evidence" value="ECO:0007669"/>
    <property type="project" value="TreeGrafter"/>
</dbReference>
<evidence type="ECO:0000256" key="1">
    <source>
        <dbReference type="SAM" id="SignalP"/>
    </source>
</evidence>
<dbReference type="SUPFAM" id="SSF53474">
    <property type="entry name" value="alpha/beta-Hydrolases"/>
    <property type="match status" value="1"/>
</dbReference>
<feature type="signal peptide" evidence="1">
    <location>
        <begin position="1"/>
        <end position="22"/>
    </location>
</feature>
<comment type="caution">
    <text evidence="3">The sequence shown here is derived from an EMBL/GenBank/DDBJ whole genome shotgun (WGS) entry which is preliminary data.</text>
</comment>
<organism evidence="3 4">
    <name type="scientific">Mucilaginibacter gilvus</name>
    <dbReference type="NCBI Taxonomy" id="2305909"/>
    <lineage>
        <taxon>Bacteria</taxon>
        <taxon>Pseudomonadati</taxon>
        <taxon>Bacteroidota</taxon>
        <taxon>Sphingobacteriia</taxon>
        <taxon>Sphingobacteriales</taxon>
        <taxon>Sphingobacteriaceae</taxon>
        <taxon>Mucilaginibacter</taxon>
    </lineage>
</organism>
<evidence type="ECO:0000313" key="3">
    <source>
        <dbReference type="EMBL" id="RWY55563.1"/>
    </source>
</evidence>
<dbReference type="PANTHER" id="PTHR43798:SF20">
    <property type="entry name" value="2-SUCCINYL-6-HYDROXY-2,4-CYCLOHEXADIENE-1-CARBOXYLATE SYNTHASE-RELATED"/>
    <property type="match status" value="1"/>
</dbReference>
<keyword evidence="1" id="KW-0732">Signal</keyword>
<gene>
    <name evidence="3" type="ORF">EPL05_04090</name>
</gene>
<dbReference type="AlphaFoldDB" id="A0A3S3VKT8"/>
<name>A0A3S3VKT8_9SPHI</name>
<dbReference type="Gene3D" id="3.40.50.1820">
    <property type="entry name" value="alpha/beta hydrolase"/>
    <property type="match status" value="1"/>
</dbReference>
<dbReference type="EMBL" id="SBIW01000002">
    <property type="protein sequence ID" value="RWY55563.1"/>
    <property type="molecule type" value="Genomic_DNA"/>
</dbReference>
<sequence length="268" mass="29453">MKKLICFFTLCLACSFGIKTYAQTPAEGAYYTSFDGTKIYYEVKGEGFPVVMLHGFTGTAQGWKNGLLYGDLLKEGYKVIILDMRGNGHSDKPHTDAGYNNDAEAKDLMGLVTSLGIKKYNVVGYSRGSIITSRVMVLDKRVHKAVMGGMGADYTNPNWKRRIHAWKALEGDTTLHDVDDMMVWINKNPFDKVALALQQKHQPSTSPAELSKVKIPVLLIDGTEDKTNGDVADLKKLIPTAIMAAVPGDHNSAGKTIQFSNAITNFLK</sequence>
<dbReference type="InterPro" id="IPR029058">
    <property type="entry name" value="AB_hydrolase_fold"/>
</dbReference>
<proteinExistence type="predicted"/>
<feature type="chain" id="PRO_5018582668" evidence="1">
    <location>
        <begin position="23"/>
        <end position="268"/>
    </location>
</feature>
<dbReference type="PANTHER" id="PTHR43798">
    <property type="entry name" value="MONOACYLGLYCEROL LIPASE"/>
    <property type="match status" value="1"/>
</dbReference>
<protein>
    <submittedName>
        <fullName evidence="3">Alpha/beta hydrolase</fullName>
    </submittedName>
</protein>
<evidence type="ECO:0000259" key="2">
    <source>
        <dbReference type="Pfam" id="PF00561"/>
    </source>
</evidence>
<feature type="domain" description="AB hydrolase-1" evidence="2">
    <location>
        <begin position="49"/>
        <end position="146"/>
    </location>
</feature>
<dbReference type="RefSeq" id="WP_128532366.1">
    <property type="nucleotide sequence ID" value="NZ_SBIW01000002.1"/>
</dbReference>
<dbReference type="InterPro" id="IPR050266">
    <property type="entry name" value="AB_hydrolase_sf"/>
</dbReference>
<evidence type="ECO:0000313" key="4">
    <source>
        <dbReference type="Proteomes" id="UP000286701"/>
    </source>
</evidence>
<reference evidence="3 4" key="1">
    <citation type="submission" date="2019-01" db="EMBL/GenBank/DDBJ databases">
        <title>Mucilaginibacter antarcticum sp. nov., isolated from antarctic soil.</title>
        <authorList>
            <person name="Yan Y.-Q."/>
            <person name="Du Z.-J."/>
        </authorList>
    </citation>
    <scope>NUCLEOTIDE SEQUENCE [LARGE SCALE GENOMIC DNA]</scope>
    <source>
        <strain evidence="3 4">F01003</strain>
    </source>
</reference>
<dbReference type="Proteomes" id="UP000286701">
    <property type="component" value="Unassembled WGS sequence"/>
</dbReference>
<keyword evidence="4" id="KW-1185">Reference proteome</keyword>
<dbReference type="Pfam" id="PF00561">
    <property type="entry name" value="Abhydrolase_1"/>
    <property type="match status" value="1"/>
</dbReference>
<dbReference type="GO" id="GO:0016787">
    <property type="term" value="F:hydrolase activity"/>
    <property type="evidence" value="ECO:0007669"/>
    <property type="project" value="UniProtKB-KW"/>
</dbReference>
<accession>A0A3S3VKT8</accession>
<dbReference type="InterPro" id="IPR000073">
    <property type="entry name" value="AB_hydrolase_1"/>
</dbReference>
<dbReference type="OrthoDB" id="2247630at2"/>
<keyword evidence="3" id="KW-0378">Hydrolase</keyword>